<sequence length="316" mass="36423">MKFRTEIKLASQQQNQIDYKSKILLLGSCFSENIGNKLSYFKFDTLVNPFGTLFSPTAIAKVLEDTIIEKKHSASDLVKQGDLYHSLHHHSDLSGIETSEVIENIHQAQKQCLDQLKSATHVIITLGTSWVYGHILTNQLVANCHKIPQTEFEKRNLSFIEIETVLEEIIKNIRKVNSSAQIIFTVSPVRHLKDGMIENSLSKASLITATHKIKESHGVAYFGSYEMMMDDLRDYRFYEADMIHPNQVAIDYIWEQFSKVWISENSQSYFKRIASVQQSKLHKPFQPDSQSHQSFLEKLKLKKTQLEQELNIRFDA</sequence>
<organism evidence="2 3">
    <name type="scientific">Wenyingzhuangia gilva</name>
    <dbReference type="NCBI Taxonomy" id="3057677"/>
    <lineage>
        <taxon>Bacteria</taxon>
        <taxon>Pseudomonadati</taxon>
        <taxon>Bacteroidota</taxon>
        <taxon>Flavobacteriia</taxon>
        <taxon>Flavobacteriales</taxon>
        <taxon>Flavobacteriaceae</taxon>
        <taxon>Wenyingzhuangia</taxon>
    </lineage>
</organism>
<dbReference type="Gene3D" id="3.40.50.1110">
    <property type="entry name" value="SGNH hydrolase"/>
    <property type="match status" value="1"/>
</dbReference>
<protein>
    <submittedName>
        <fullName evidence="2">GSCFA domain-containing protein</fullName>
        <ecNumber evidence="2">3.1.-.-</ecNumber>
    </submittedName>
</protein>
<dbReference type="InterPro" id="IPR036514">
    <property type="entry name" value="SGNH_hydro_sf"/>
</dbReference>
<keyword evidence="2" id="KW-0378">Hydrolase</keyword>
<dbReference type="EC" id="3.1.-.-" evidence="2"/>
<name>A0ABT8VMP1_9FLAO</name>
<dbReference type="Pfam" id="PF08885">
    <property type="entry name" value="GSCFA"/>
    <property type="match status" value="1"/>
</dbReference>
<evidence type="ECO:0000259" key="1">
    <source>
        <dbReference type="Pfam" id="PF08885"/>
    </source>
</evidence>
<dbReference type="SUPFAM" id="SSF52266">
    <property type="entry name" value="SGNH hydrolase"/>
    <property type="match status" value="1"/>
</dbReference>
<keyword evidence="3" id="KW-1185">Reference proteome</keyword>
<evidence type="ECO:0000313" key="2">
    <source>
        <dbReference type="EMBL" id="MDO3693236.1"/>
    </source>
</evidence>
<feature type="domain" description="GSCFA" evidence="1">
    <location>
        <begin position="22"/>
        <end position="257"/>
    </location>
</feature>
<dbReference type="InterPro" id="IPR014982">
    <property type="entry name" value="GSCFA"/>
</dbReference>
<accession>A0ABT8VMP1</accession>
<proteinExistence type="predicted"/>
<comment type="caution">
    <text evidence="2">The sequence shown here is derived from an EMBL/GenBank/DDBJ whole genome shotgun (WGS) entry which is preliminary data.</text>
</comment>
<dbReference type="EMBL" id="JAUMIT010000001">
    <property type="protein sequence ID" value="MDO3693236.1"/>
    <property type="molecule type" value="Genomic_DNA"/>
</dbReference>
<reference evidence="2" key="1">
    <citation type="submission" date="2023-07" db="EMBL/GenBank/DDBJ databases">
        <title>Wenyingzhuangia sp. chi5 genome sequencing and assembly.</title>
        <authorList>
            <person name="Park S."/>
        </authorList>
    </citation>
    <scope>NUCLEOTIDE SEQUENCE</scope>
    <source>
        <strain evidence="2">Chi5</strain>
    </source>
</reference>
<dbReference type="GO" id="GO:0016787">
    <property type="term" value="F:hydrolase activity"/>
    <property type="evidence" value="ECO:0007669"/>
    <property type="project" value="UniProtKB-KW"/>
</dbReference>
<dbReference type="RefSeq" id="WP_302882509.1">
    <property type="nucleotide sequence ID" value="NZ_JAUMIT010000001.1"/>
</dbReference>
<gene>
    <name evidence="2" type="ORF">QVZ41_00035</name>
</gene>
<dbReference type="Proteomes" id="UP001168642">
    <property type="component" value="Unassembled WGS sequence"/>
</dbReference>
<evidence type="ECO:0000313" key="3">
    <source>
        <dbReference type="Proteomes" id="UP001168642"/>
    </source>
</evidence>